<accession>A0AAD7AN14</accession>
<comment type="caution">
    <text evidence="2">The sequence shown here is derived from an EMBL/GenBank/DDBJ whole genome shotgun (WGS) entry which is preliminary data.</text>
</comment>
<evidence type="ECO:0000256" key="1">
    <source>
        <dbReference type="SAM" id="MobiDB-lite"/>
    </source>
</evidence>
<sequence>MDSSPSFPTYRSQNGGRHAHQTYDQYDYAEPSSDPPSDGSQQSDDPAVLVDLLANNYNLSLDLRSDLHSFLDIVHSLPPMQLRMALIQQATTLSNQQLLIETKALCSTIHEVATKIYKSLSDNAQITKHQMSEITAACKVLFYTGRRFNFSNEDFKADVIPYLEKHADTNGLAIIFADKTRAHHKLLVAKVGLAASNTKTWLRRIVVGSLSDNEKQTPGMSVTALATYLYKKCLGGGTSENVKPQHAIWCAILRSILRNNADLRFVISTDNTCNDDDEEVEFPTVPSTVPAKRSRTGAVIAQNTDGKRIEHFWRQITVIWTALNKKHGSTDLQCEGWTNYINCCVAEELTLFPNDRLALIVGNKNAVAASATPAPASFGRLSGALREGGTSSRQPLTSTSAGNASLPTLPGVFVGRPPLGALDQMMLTPTPFTFGNSAVSSGLTLPPLNSLGGGSSRR</sequence>
<dbReference type="EMBL" id="JARIHO010000003">
    <property type="protein sequence ID" value="KAJ7363897.1"/>
    <property type="molecule type" value="Genomic_DNA"/>
</dbReference>
<evidence type="ECO:0000313" key="3">
    <source>
        <dbReference type="Proteomes" id="UP001218218"/>
    </source>
</evidence>
<keyword evidence="3" id="KW-1185">Reference proteome</keyword>
<evidence type="ECO:0000313" key="2">
    <source>
        <dbReference type="EMBL" id="KAJ7363897.1"/>
    </source>
</evidence>
<reference evidence="2" key="1">
    <citation type="submission" date="2023-03" db="EMBL/GenBank/DDBJ databases">
        <title>Massive genome expansion in bonnet fungi (Mycena s.s.) driven by repeated elements and novel gene families across ecological guilds.</title>
        <authorList>
            <consortium name="Lawrence Berkeley National Laboratory"/>
            <person name="Harder C.B."/>
            <person name="Miyauchi S."/>
            <person name="Viragh M."/>
            <person name="Kuo A."/>
            <person name="Thoen E."/>
            <person name="Andreopoulos B."/>
            <person name="Lu D."/>
            <person name="Skrede I."/>
            <person name="Drula E."/>
            <person name="Henrissat B."/>
            <person name="Morin E."/>
            <person name="Kohler A."/>
            <person name="Barry K."/>
            <person name="LaButti K."/>
            <person name="Morin E."/>
            <person name="Salamov A."/>
            <person name="Lipzen A."/>
            <person name="Mereny Z."/>
            <person name="Hegedus B."/>
            <person name="Baldrian P."/>
            <person name="Stursova M."/>
            <person name="Weitz H."/>
            <person name="Taylor A."/>
            <person name="Grigoriev I.V."/>
            <person name="Nagy L.G."/>
            <person name="Martin F."/>
            <person name="Kauserud H."/>
        </authorList>
    </citation>
    <scope>NUCLEOTIDE SEQUENCE</scope>
    <source>
        <strain evidence="2">CBHHK002</strain>
    </source>
</reference>
<gene>
    <name evidence="2" type="ORF">DFH08DRAFT_949532</name>
</gene>
<proteinExistence type="predicted"/>
<feature type="compositionally biased region" description="Polar residues" evidence="1">
    <location>
        <begin position="1"/>
        <end position="15"/>
    </location>
</feature>
<feature type="compositionally biased region" description="Polar residues" evidence="1">
    <location>
        <begin position="389"/>
        <end position="404"/>
    </location>
</feature>
<name>A0AAD7AN14_9AGAR</name>
<dbReference type="AlphaFoldDB" id="A0AAD7AN14"/>
<organism evidence="2 3">
    <name type="scientific">Mycena albidolilacea</name>
    <dbReference type="NCBI Taxonomy" id="1033008"/>
    <lineage>
        <taxon>Eukaryota</taxon>
        <taxon>Fungi</taxon>
        <taxon>Dikarya</taxon>
        <taxon>Basidiomycota</taxon>
        <taxon>Agaricomycotina</taxon>
        <taxon>Agaricomycetes</taxon>
        <taxon>Agaricomycetidae</taxon>
        <taxon>Agaricales</taxon>
        <taxon>Marasmiineae</taxon>
        <taxon>Mycenaceae</taxon>
        <taxon>Mycena</taxon>
    </lineage>
</organism>
<feature type="compositionally biased region" description="Low complexity" evidence="1">
    <location>
        <begin position="31"/>
        <end position="44"/>
    </location>
</feature>
<feature type="region of interest" description="Disordered" evidence="1">
    <location>
        <begin position="380"/>
        <end position="404"/>
    </location>
</feature>
<protein>
    <submittedName>
        <fullName evidence="2">Uncharacterized protein</fullName>
    </submittedName>
</protein>
<feature type="region of interest" description="Disordered" evidence="1">
    <location>
        <begin position="1"/>
        <end position="44"/>
    </location>
</feature>
<dbReference type="Proteomes" id="UP001218218">
    <property type="component" value="Unassembled WGS sequence"/>
</dbReference>